<dbReference type="GO" id="GO:0005829">
    <property type="term" value="C:cytosol"/>
    <property type="evidence" value="ECO:0007669"/>
    <property type="project" value="TreeGrafter"/>
</dbReference>
<dbReference type="FunFam" id="3.90.226.10:FF:000109">
    <property type="entry name" value="Enoyl-CoA hydratase, putative"/>
    <property type="match status" value="1"/>
</dbReference>
<comment type="caution">
    <text evidence="2">The sequence shown here is derived from an EMBL/GenBank/DDBJ whole genome shotgun (WGS) entry which is preliminary data.</text>
</comment>
<protein>
    <submittedName>
        <fullName evidence="2">Uncharacterized protein</fullName>
    </submittedName>
</protein>
<dbReference type="Gene3D" id="3.90.226.10">
    <property type="entry name" value="2-enoyl-CoA Hydratase, Chain A, domain 1"/>
    <property type="match status" value="1"/>
</dbReference>
<dbReference type="PANTHER" id="PTHR11941:SF27">
    <property type="entry name" value="ETHYLMALONYL-COA DECARBOXYLASE"/>
    <property type="match status" value="1"/>
</dbReference>
<dbReference type="SUPFAM" id="SSF52096">
    <property type="entry name" value="ClpP/crotonase"/>
    <property type="match status" value="1"/>
</dbReference>
<evidence type="ECO:0000256" key="1">
    <source>
        <dbReference type="ARBA" id="ARBA00023239"/>
    </source>
</evidence>
<keyword evidence="1" id="KW-0456">Lyase</keyword>
<accession>A0A6L2PZ88</accession>
<dbReference type="EMBL" id="BLKM01000725">
    <property type="protein sequence ID" value="GFG37809.1"/>
    <property type="molecule type" value="Genomic_DNA"/>
</dbReference>
<evidence type="ECO:0000313" key="3">
    <source>
        <dbReference type="Proteomes" id="UP000502823"/>
    </source>
</evidence>
<dbReference type="PANTHER" id="PTHR11941">
    <property type="entry name" value="ENOYL-COA HYDRATASE-RELATED"/>
    <property type="match status" value="1"/>
</dbReference>
<dbReference type="InterPro" id="IPR001753">
    <property type="entry name" value="Enoyl-CoA_hydra/iso"/>
</dbReference>
<proteinExistence type="predicted"/>
<dbReference type="AlphaFoldDB" id="A0A6L2PZ88"/>
<name>A0A6L2PZ88_COPFO</name>
<dbReference type="OrthoDB" id="448450at2759"/>
<reference evidence="3" key="1">
    <citation type="submission" date="2020-01" db="EMBL/GenBank/DDBJ databases">
        <title>Draft genome sequence of the Termite Coptotermes fromosanus.</title>
        <authorList>
            <person name="Itakura S."/>
            <person name="Yosikawa Y."/>
            <person name="Umezawa K."/>
        </authorList>
    </citation>
    <scope>NUCLEOTIDE SEQUENCE [LARGE SCALE GENOMIC DNA]</scope>
</reference>
<sequence length="301" mass="33074">MWSILNDFFRPNRMPAAFMRYKSINYYSGPETPIAEIREQFSQSEGGSVDLIKNEDTGIATVCLNQPERRNAINGKMMVDLADAVGTLESWSTGRGLILYGHGHNFCSGGDLNMARKFSNPDDGFRMAVFMQKVLDQLENLPLISVALIEGMGAVGGGSELAIACDFRLLTSDTKGIAFVHKRMGITPAWGGCTRLVHTIGYAKALDLLATGRRVSGEEALHIGLADGIVDTKNALTEASEWLKIRTKCDIGVLKSLKIMTHNAKEMSKQESLTEERRLFAPLWGGPAQRAALNENIKHKQ</sequence>
<dbReference type="Proteomes" id="UP000502823">
    <property type="component" value="Unassembled WGS sequence"/>
</dbReference>
<dbReference type="Pfam" id="PF00378">
    <property type="entry name" value="ECH_1"/>
    <property type="match status" value="1"/>
</dbReference>
<evidence type="ECO:0000313" key="2">
    <source>
        <dbReference type="EMBL" id="GFG37809.1"/>
    </source>
</evidence>
<gene>
    <name evidence="2" type="ORF">Cfor_11624</name>
</gene>
<dbReference type="GO" id="GO:0016829">
    <property type="term" value="F:lyase activity"/>
    <property type="evidence" value="ECO:0007669"/>
    <property type="project" value="UniProtKB-KW"/>
</dbReference>
<dbReference type="InterPro" id="IPR029045">
    <property type="entry name" value="ClpP/crotonase-like_dom_sf"/>
</dbReference>
<keyword evidence="3" id="KW-1185">Reference proteome</keyword>
<organism evidence="2 3">
    <name type="scientific">Coptotermes formosanus</name>
    <name type="common">Formosan subterranean termite</name>
    <dbReference type="NCBI Taxonomy" id="36987"/>
    <lineage>
        <taxon>Eukaryota</taxon>
        <taxon>Metazoa</taxon>
        <taxon>Ecdysozoa</taxon>
        <taxon>Arthropoda</taxon>
        <taxon>Hexapoda</taxon>
        <taxon>Insecta</taxon>
        <taxon>Pterygota</taxon>
        <taxon>Neoptera</taxon>
        <taxon>Polyneoptera</taxon>
        <taxon>Dictyoptera</taxon>
        <taxon>Blattodea</taxon>
        <taxon>Blattoidea</taxon>
        <taxon>Termitoidae</taxon>
        <taxon>Rhinotermitidae</taxon>
        <taxon>Coptotermes</taxon>
    </lineage>
</organism>
<dbReference type="CDD" id="cd06558">
    <property type="entry name" value="crotonase-like"/>
    <property type="match status" value="1"/>
</dbReference>
<dbReference type="GO" id="GO:0006635">
    <property type="term" value="P:fatty acid beta-oxidation"/>
    <property type="evidence" value="ECO:0007669"/>
    <property type="project" value="TreeGrafter"/>
</dbReference>
<dbReference type="InParanoid" id="A0A6L2PZ88"/>